<evidence type="ECO:0000256" key="2">
    <source>
        <dbReference type="ARBA" id="ARBA00022448"/>
    </source>
</evidence>
<dbReference type="InterPro" id="IPR002699">
    <property type="entry name" value="V_ATPase_D"/>
</dbReference>
<evidence type="ECO:0000256" key="3">
    <source>
        <dbReference type="ARBA" id="ARBA00023065"/>
    </source>
</evidence>
<dbReference type="PATRIC" id="fig|1872076.5.peg.3411"/>
<dbReference type="AlphaFoldDB" id="A0A1E3X8N2"/>
<comment type="caution">
    <text evidence="4">The sequence shown here is derived from an EMBL/GenBank/DDBJ whole genome shotgun (WGS) entry which is preliminary data.</text>
</comment>
<protein>
    <recommendedName>
        <fullName evidence="6">V-type ATP synthase subunit D</fullName>
    </recommendedName>
</protein>
<proteinExistence type="inferred from homology"/>
<evidence type="ECO:0000256" key="1">
    <source>
        <dbReference type="ARBA" id="ARBA00005850"/>
    </source>
</evidence>
<keyword evidence="3" id="KW-0406">Ion transport</keyword>
<gene>
    <name evidence="4" type="ORF">SCARUB_02881</name>
</gene>
<reference evidence="4 5" key="1">
    <citation type="submission" date="2016-07" db="EMBL/GenBank/DDBJ databases">
        <title>Draft genome of Scalindua rubra, obtained from a brine-seawater interface in the Red Sea, sheds light on salt adaptation in anammox bacteria.</title>
        <authorList>
            <person name="Speth D.R."/>
            <person name="Lagkouvardos I."/>
            <person name="Wang Y."/>
            <person name="Qian P.-Y."/>
            <person name="Dutilh B.E."/>
            <person name="Jetten M.S."/>
        </authorList>
    </citation>
    <scope>NUCLEOTIDE SEQUENCE [LARGE SCALE GENOMIC DNA]</scope>
    <source>
        <strain evidence="4">BSI-1</strain>
    </source>
</reference>
<accession>A0A1E3X8N2</accession>
<dbReference type="NCBIfam" id="NF002565">
    <property type="entry name" value="PRK02195.1"/>
    <property type="match status" value="1"/>
</dbReference>
<dbReference type="GO" id="GO:0046961">
    <property type="term" value="F:proton-transporting ATPase activity, rotational mechanism"/>
    <property type="evidence" value="ECO:0007669"/>
    <property type="project" value="InterPro"/>
</dbReference>
<evidence type="ECO:0000313" key="5">
    <source>
        <dbReference type="Proteomes" id="UP000094056"/>
    </source>
</evidence>
<keyword evidence="2" id="KW-0813">Transport</keyword>
<evidence type="ECO:0000313" key="4">
    <source>
        <dbReference type="EMBL" id="ODS31993.1"/>
    </source>
</evidence>
<dbReference type="Pfam" id="PF01813">
    <property type="entry name" value="ATP-synt_D"/>
    <property type="match status" value="1"/>
</dbReference>
<comment type="similarity">
    <text evidence="1">Belongs to the V-ATPase D subunit family.</text>
</comment>
<dbReference type="Proteomes" id="UP000094056">
    <property type="component" value="Unassembled WGS sequence"/>
</dbReference>
<name>A0A1E3X8N2_9BACT</name>
<dbReference type="Gene3D" id="1.10.287.3240">
    <property type="match status" value="1"/>
</dbReference>
<dbReference type="NCBIfam" id="TIGR00309">
    <property type="entry name" value="V_ATPase_subD"/>
    <property type="match status" value="1"/>
</dbReference>
<organism evidence="4 5">
    <name type="scientific">Candidatus Scalindua rubra</name>
    <dbReference type="NCBI Taxonomy" id="1872076"/>
    <lineage>
        <taxon>Bacteria</taxon>
        <taxon>Pseudomonadati</taxon>
        <taxon>Planctomycetota</taxon>
        <taxon>Candidatus Brocadiia</taxon>
        <taxon>Candidatus Brocadiales</taxon>
        <taxon>Candidatus Scalinduaceae</taxon>
        <taxon>Candidatus Scalindua</taxon>
    </lineage>
</organism>
<evidence type="ECO:0008006" key="6">
    <source>
        <dbReference type="Google" id="ProtNLM"/>
    </source>
</evidence>
<dbReference type="EMBL" id="MAYW01000083">
    <property type="protein sequence ID" value="ODS31993.1"/>
    <property type="molecule type" value="Genomic_DNA"/>
</dbReference>
<sequence length="198" mass="23251">MKKIKLTKTELKKQKDNLKRYKRYLPILHIKKQQLQKEIERVMIELKRITYGFNKLREEIIPWICLLGEEVALSDLIMLKEIETSVENIAGVDIPVFVTAHIDIKRYDLFIYPLWVDRAVEVISKMISLQAEGFVLMERLHHLEKELRITSQRVNLFEKVKIPETKVAIRRISIFLGDQQAAAVGWARMAKKKIQGVT</sequence>